<comment type="caution">
    <text evidence="2">The sequence shown here is derived from an EMBL/GenBank/DDBJ whole genome shotgun (WGS) entry which is preliminary data.</text>
</comment>
<sequence length="99" mass="11601">MGMVPKRLQAVLWSVGTDKLDLQRDKDYIIHQILAYGRWEDIKWLFSTYGMSQVKDVFVKHPAKDYYPAGFKFVSKILLRVGDALDFQKYDRFAPRVIG</sequence>
<evidence type="ECO:0000313" key="3">
    <source>
        <dbReference type="Proteomes" id="UP000034264"/>
    </source>
</evidence>
<dbReference type="Proteomes" id="UP000034264">
    <property type="component" value="Unassembled WGS sequence"/>
</dbReference>
<evidence type="ECO:0000313" key="2">
    <source>
        <dbReference type="EMBL" id="KKU03247.1"/>
    </source>
</evidence>
<organism evidence="2 3">
    <name type="scientific">Candidatus Amesbacteria bacterium GW2011_GWC2_45_19</name>
    <dbReference type="NCBI Taxonomy" id="1618366"/>
    <lineage>
        <taxon>Bacteria</taxon>
        <taxon>Candidatus Amesiibacteriota</taxon>
    </lineage>
</organism>
<dbReference type="InterPro" id="IPR053830">
    <property type="entry name" value="DUF6922"/>
</dbReference>
<gene>
    <name evidence="2" type="ORF">UX05_C0002G0003</name>
</gene>
<dbReference type="EMBL" id="LCKS01000002">
    <property type="protein sequence ID" value="KKU03247.1"/>
    <property type="molecule type" value="Genomic_DNA"/>
</dbReference>
<name>A0A0G1M581_9BACT</name>
<proteinExistence type="predicted"/>
<protein>
    <recommendedName>
        <fullName evidence="1">DUF6922 domain-containing protein</fullName>
    </recommendedName>
</protein>
<accession>A0A0G1M581</accession>
<evidence type="ECO:0000259" key="1">
    <source>
        <dbReference type="Pfam" id="PF21956"/>
    </source>
</evidence>
<reference evidence="2 3" key="1">
    <citation type="journal article" date="2015" name="Nature">
        <title>rRNA introns, odd ribosomes, and small enigmatic genomes across a large radiation of phyla.</title>
        <authorList>
            <person name="Brown C.T."/>
            <person name="Hug L.A."/>
            <person name="Thomas B.C."/>
            <person name="Sharon I."/>
            <person name="Castelle C.J."/>
            <person name="Singh A."/>
            <person name="Wilkins M.J."/>
            <person name="Williams K.H."/>
            <person name="Banfield J.F."/>
        </authorList>
    </citation>
    <scope>NUCLEOTIDE SEQUENCE [LARGE SCALE GENOMIC DNA]</scope>
</reference>
<dbReference type="AlphaFoldDB" id="A0A0G1M581"/>
<feature type="domain" description="DUF6922" evidence="1">
    <location>
        <begin position="10"/>
        <end position="57"/>
    </location>
</feature>
<dbReference type="Pfam" id="PF21956">
    <property type="entry name" value="DUF6922"/>
    <property type="match status" value="1"/>
</dbReference>